<dbReference type="Gene3D" id="1.10.150.20">
    <property type="entry name" value="5' to 3' exonuclease, C-terminal subdomain"/>
    <property type="match status" value="1"/>
</dbReference>
<dbReference type="InterPro" id="IPR038969">
    <property type="entry name" value="FEN"/>
</dbReference>
<dbReference type="OrthoDB" id="9806424at2"/>
<keyword evidence="1" id="KW-0540">Nuclease</keyword>
<evidence type="ECO:0000313" key="8">
    <source>
        <dbReference type="EMBL" id="CCM63504.1"/>
    </source>
</evidence>
<dbReference type="EMBL" id="CANL01000017">
    <property type="protein sequence ID" value="CCM63504.1"/>
    <property type="molecule type" value="Genomic_DNA"/>
</dbReference>
<accession>R4YY72</accession>
<dbReference type="Pfam" id="PF02739">
    <property type="entry name" value="5_3_exonuc_N"/>
    <property type="match status" value="1"/>
</dbReference>
<dbReference type="STRING" id="1229780.BN381_240011"/>
<reference evidence="8 9" key="1">
    <citation type="journal article" date="2013" name="ISME J.">
        <title>Metabolic model for the filamentous 'Candidatus Microthrix parvicella' based on genomic and metagenomic analyses.</title>
        <authorList>
            <person name="Jon McIlroy S."/>
            <person name="Kristiansen R."/>
            <person name="Albertsen M."/>
            <person name="Michael Karst S."/>
            <person name="Rossetti S."/>
            <person name="Lund Nielsen J."/>
            <person name="Tandoi V."/>
            <person name="James Seviour R."/>
            <person name="Nielsen P.H."/>
        </authorList>
    </citation>
    <scope>NUCLEOTIDE SEQUENCE [LARGE SCALE GENOMIC DNA]</scope>
    <source>
        <strain evidence="8 9">RN1</strain>
    </source>
</reference>
<sequence>MTQTGAVHVHLVDGTYELFRQFYGRNSGQRNAQGVEVGAVRGALRSTFALLNDGATHVGVATDHVIESFRNDLYDGYKTGEGIDADLFGQFGLFEDALRAAGFTVWPMVEQEADDALAAAARLASDDTSVERVVILTPDKDLGQCCAWPKVVQYDRRNQVFRDSDGVREKFGVDPESIPDWLGLVGDTADGFPGLPGWGAKSAATVLAHYKHLEHIPDAPGKWEVSVRSAAKLAATLAEQRADAQLFRTIATLRTDADVGTVDSWRWSGPTPELERYAAMLDAPDLIRTAERLALTR</sequence>
<evidence type="ECO:0000256" key="1">
    <source>
        <dbReference type="ARBA" id="ARBA00022722"/>
    </source>
</evidence>
<dbReference type="SMART" id="SM00475">
    <property type="entry name" value="53EXOc"/>
    <property type="match status" value="1"/>
</dbReference>
<organism evidence="8 9">
    <name type="scientific">Candidatus Neomicrothrix parvicella RN1</name>
    <dbReference type="NCBI Taxonomy" id="1229780"/>
    <lineage>
        <taxon>Bacteria</taxon>
        <taxon>Bacillati</taxon>
        <taxon>Actinomycetota</taxon>
        <taxon>Acidimicrobiia</taxon>
        <taxon>Acidimicrobiales</taxon>
        <taxon>Microthrixaceae</taxon>
        <taxon>Candidatus Neomicrothrix</taxon>
    </lineage>
</organism>
<dbReference type="GO" id="GO:0003677">
    <property type="term" value="F:DNA binding"/>
    <property type="evidence" value="ECO:0007669"/>
    <property type="project" value="UniProtKB-KW"/>
</dbReference>
<keyword evidence="2" id="KW-0378">Hydrolase</keyword>
<comment type="function">
    <text evidence="5">5'-3' exonuclease acting preferentially on double-stranded DNA.</text>
</comment>
<proteinExistence type="predicted"/>
<dbReference type="Pfam" id="PF01367">
    <property type="entry name" value="5_3_exonuc"/>
    <property type="match status" value="1"/>
</dbReference>
<name>R4YY72_9ACTN</name>
<dbReference type="RefSeq" id="WP_012226157.1">
    <property type="nucleotide sequence ID" value="NZ_HG422565.1"/>
</dbReference>
<dbReference type="InterPro" id="IPR008918">
    <property type="entry name" value="HhH2"/>
</dbReference>
<dbReference type="PANTHER" id="PTHR42646:SF2">
    <property type="entry name" value="5'-3' EXONUCLEASE FAMILY PROTEIN"/>
    <property type="match status" value="1"/>
</dbReference>
<dbReference type="SUPFAM" id="SSF47807">
    <property type="entry name" value="5' to 3' exonuclease, C-terminal subdomain"/>
    <property type="match status" value="1"/>
</dbReference>
<dbReference type="GO" id="GO:0017108">
    <property type="term" value="F:5'-flap endonuclease activity"/>
    <property type="evidence" value="ECO:0007669"/>
    <property type="project" value="InterPro"/>
</dbReference>
<dbReference type="HOGENOM" id="CLU_004675_1_0_11"/>
<dbReference type="eggNOG" id="COG0258">
    <property type="taxonomic scope" value="Bacteria"/>
</dbReference>
<evidence type="ECO:0000256" key="4">
    <source>
        <dbReference type="ARBA" id="ARBA00023125"/>
    </source>
</evidence>
<dbReference type="GO" id="GO:0033567">
    <property type="term" value="P:DNA replication, Okazaki fragment processing"/>
    <property type="evidence" value="ECO:0007669"/>
    <property type="project" value="InterPro"/>
</dbReference>
<keyword evidence="4" id="KW-0238">DNA-binding</keyword>
<dbReference type="InterPro" id="IPR020046">
    <property type="entry name" value="5-3_exonucl_a-hlix_arch_N"/>
</dbReference>
<dbReference type="InterPro" id="IPR020045">
    <property type="entry name" value="DNA_polI_H3TH"/>
</dbReference>
<feature type="domain" description="5'-3' exonuclease" evidence="7">
    <location>
        <begin position="7"/>
        <end position="268"/>
    </location>
</feature>
<evidence type="ECO:0000256" key="3">
    <source>
        <dbReference type="ARBA" id="ARBA00022839"/>
    </source>
</evidence>
<evidence type="ECO:0000313" key="9">
    <source>
        <dbReference type="Proteomes" id="UP000018291"/>
    </source>
</evidence>
<dbReference type="Gene3D" id="3.40.50.1010">
    <property type="entry name" value="5'-nuclease"/>
    <property type="match status" value="1"/>
</dbReference>
<dbReference type="InterPro" id="IPR002421">
    <property type="entry name" value="5-3_exonuclease"/>
</dbReference>
<dbReference type="SMART" id="SM00279">
    <property type="entry name" value="HhH2"/>
    <property type="match status" value="1"/>
</dbReference>
<dbReference type="InterPro" id="IPR029060">
    <property type="entry name" value="PIN-like_dom_sf"/>
</dbReference>
<gene>
    <name evidence="8" type="ORF">BN381_240011</name>
</gene>
<evidence type="ECO:0000256" key="6">
    <source>
        <dbReference type="ARBA" id="ARBA00050026"/>
    </source>
</evidence>
<evidence type="ECO:0000256" key="5">
    <source>
        <dbReference type="ARBA" id="ARBA00049957"/>
    </source>
</evidence>
<dbReference type="InterPro" id="IPR036279">
    <property type="entry name" value="5-3_exonuclease_C_sf"/>
</dbReference>
<evidence type="ECO:0000259" key="7">
    <source>
        <dbReference type="SMART" id="SM00475"/>
    </source>
</evidence>
<dbReference type="Proteomes" id="UP000018291">
    <property type="component" value="Unassembled WGS sequence"/>
</dbReference>
<dbReference type="AlphaFoldDB" id="R4YY72"/>
<keyword evidence="3 8" id="KW-0269">Exonuclease</keyword>
<dbReference type="PANTHER" id="PTHR42646">
    <property type="entry name" value="FLAP ENDONUCLEASE XNI"/>
    <property type="match status" value="1"/>
</dbReference>
<evidence type="ECO:0000256" key="2">
    <source>
        <dbReference type="ARBA" id="ARBA00022801"/>
    </source>
</evidence>
<keyword evidence="9" id="KW-1185">Reference proteome</keyword>
<dbReference type="GO" id="GO:0008409">
    <property type="term" value="F:5'-3' exonuclease activity"/>
    <property type="evidence" value="ECO:0007669"/>
    <property type="project" value="InterPro"/>
</dbReference>
<dbReference type="CDD" id="cd09898">
    <property type="entry name" value="H3TH_53EXO"/>
    <property type="match status" value="1"/>
</dbReference>
<dbReference type="SUPFAM" id="SSF88723">
    <property type="entry name" value="PIN domain-like"/>
    <property type="match status" value="1"/>
</dbReference>
<protein>
    <recommendedName>
        <fullName evidence="6">5'-3' exonuclease</fullName>
    </recommendedName>
</protein>
<comment type="caution">
    <text evidence="8">The sequence shown here is derived from an EMBL/GenBank/DDBJ whole genome shotgun (WGS) entry which is preliminary data.</text>
</comment>